<sequence length="113" mass="12505">VDGASFNVERMYQAADGGGYSLATELADYLARKGVPFRQAHGIVTELTRYAAKVEKRFDEMTLEDYRRFSPEFDEDILGTTVTSALEARDVPGGTAPSQVARMLKRAKDRLGL</sequence>
<evidence type="ECO:0000313" key="2">
    <source>
        <dbReference type="EMBL" id="SVE04655.1"/>
    </source>
</evidence>
<reference evidence="2" key="1">
    <citation type="submission" date="2018-05" db="EMBL/GenBank/DDBJ databases">
        <authorList>
            <person name="Lanie J.A."/>
            <person name="Ng W.-L."/>
            <person name="Kazmierczak K.M."/>
            <person name="Andrzejewski T.M."/>
            <person name="Davidsen T.M."/>
            <person name="Wayne K.J."/>
            <person name="Tettelin H."/>
            <person name="Glass J.I."/>
            <person name="Rusch D."/>
            <person name="Podicherti R."/>
            <person name="Tsui H.-C.T."/>
            <person name="Winkler M.E."/>
        </authorList>
    </citation>
    <scope>NUCLEOTIDE SEQUENCE</scope>
</reference>
<dbReference type="EMBL" id="UINC01190476">
    <property type="protein sequence ID" value="SVE04655.1"/>
    <property type="molecule type" value="Genomic_DNA"/>
</dbReference>
<dbReference type="InterPro" id="IPR009049">
    <property type="entry name" value="Argininosuccinate_lyase"/>
</dbReference>
<proteinExistence type="predicted"/>
<dbReference type="Gene3D" id="1.20.200.10">
    <property type="entry name" value="Fumarase/aspartase (Central domain)"/>
    <property type="match status" value="1"/>
</dbReference>
<dbReference type="AlphaFoldDB" id="A0A383ABU2"/>
<organism evidence="2">
    <name type="scientific">marine metagenome</name>
    <dbReference type="NCBI Taxonomy" id="408172"/>
    <lineage>
        <taxon>unclassified sequences</taxon>
        <taxon>metagenomes</taxon>
        <taxon>ecological metagenomes</taxon>
    </lineage>
</organism>
<gene>
    <name evidence="2" type="ORF">METZ01_LOCUS457509</name>
</gene>
<dbReference type="Gene3D" id="1.10.40.30">
    <property type="entry name" value="Fumarase/aspartase (C-terminal domain)"/>
    <property type="match status" value="1"/>
</dbReference>
<dbReference type="PANTHER" id="PTHR43814">
    <property type="entry name" value="ARGININOSUCCINATE LYASE"/>
    <property type="match status" value="1"/>
</dbReference>
<dbReference type="GO" id="GO:0005829">
    <property type="term" value="C:cytosol"/>
    <property type="evidence" value="ECO:0007669"/>
    <property type="project" value="TreeGrafter"/>
</dbReference>
<dbReference type="SUPFAM" id="SSF48557">
    <property type="entry name" value="L-aspartase-like"/>
    <property type="match status" value="1"/>
</dbReference>
<dbReference type="GO" id="GO:0042450">
    <property type="term" value="P:L-arginine biosynthetic process via ornithine"/>
    <property type="evidence" value="ECO:0007669"/>
    <property type="project" value="InterPro"/>
</dbReference>
<dbReference type="Pfam" id="PF14698">
    <property type="entry name" value="ASL_C2"/>
    <property type="match status" value="1"/>
</dbReference>
<dbReference type="PANTHER" id="PTHR43814:SF1">
    <property type="entry name" value="ARGININOSUCCINATE LYASE"/>
    <property type="match status" value="1"/>
</dbReference>
<accession>A0A383ABU2</accession>
<feature type="domain" description="Argininosuccinate lyase C-terminal" evidence="1">
    <location>
        <begin position="20"/>
        <end position="78"/>
    </location>
</feature>
<dbReference type="InterPro" id="IPR008948">
    <property type="entry name" value="L-Aspartase-like"/>
</dbReference>
<name>A0A383ABU2_9ZZZZ</name>
<dbReference type="InterPro" id="IPR029419">
    <property type="entry name" value="Arg_succ_lyase_C"/>
</dbReference>
<dbReference type="GO" id="GO:0004056">
    <property type="term" value="F:argininosuccinate lyase activity"/>
    <property type="evidence" value="ECO:0007669"/>
    <property type="project" value="InterPro"/>
</dbReference>
<protein>
    <recommendedName>
        <fullName evidence="1">Argininosuccinate lyase C-terminal domain-containing protein</fullName>
    </recommendedName>
</protein>
<feature type="non-terminal residue" evidence="2">
    <location>
        <position position="1"/>
    </location>
</feature>
<evidence type="ECO:0000259" key="1">
    <source>
        <dbReference type="Pfam" id="PF14698"/>
    </source>
</evidence>
<dbReference type="FunFam" id="1.10.40.30:FF:000001">
    <property type="entry name" value="Argininosuccinate lyase"/>
    <property type="match status" value="1"/>
</dbReference>